<evidence type="ECO:0000313" key="1">
    <source>
        <dbReference type="EMBL" id="KAJ1140279.1"/>
    </source>
</evidence>
<keyword evidence="2" id="KW-1185">Reference proteome</keyword>
<gene>
    <name evidence="1" type="ORF">NDU88_006636</name>
</gene>
<evidence type="ECO:0000313" key="2">
    <source>
        <dbReference type="Proteomes" id="UP001066276"/>
    </source>
</evidence>
<dbReference type="AlphaFoldDB" id="A0AAV7QIJ8"/>
<comment type="caution">
    <text evidence="1">The sequence shown here is derived from an EMBL/GenBank/DDBJ whole genome shotgun (WGS) entry which is preliminary data.</text>
</comment>
<accession>A0AAV7QIJ8</accession>
<dbReference type="EMBL" id="JANPWB010000010">
    <property type="protein sequence ID" value="KAJ1140279.1"/>
    <property type="molecule type" value="Genomic_DNA"/>
</dbReference>
<dbReference type="Proteomes" id="UP001066276">
    <property type="component" value="Chromosome 6"/>
</dbReference>
<protein>
    <submittedName>
        <fullName evidence="1">Uncharacterized protein</fullName>
    </submittedName>
</protein>
<organism evidence="1 2">
    <name type="scientific">Pleurodeles waltl</name>
    <name type="common">Iberian ribbed newt</name>
    <dbReference type="NCBI Taxonomy" id="8319"/>
    <lineage>
        <taxon>Eukaryota</taxon>
        <taxon>Metazoa</taxon>
        <taxon>Chordata</taxon>
        <taxon>Craniata</taxon>
        <taxon>Vertebrata</taxon>
        <taxon>Euteleostomi</taxon>
        <taxon>Amphibia</taxon>
        <taxon>Batrachia</taxon>
        <taxon>Caudata</taxon>
        <taxon>Salamandroidea</taxon>
        <taxon>Salamandridae</taxon>
        <taxon>Pleurodelinae</taxon>
        <taxon>Pleurodeles</taxon>
    </lineage>
</organism>
<name>A0AAV7QIJ8_PLEWA</name>
<proteinExistence type="predicted"/>
<sequence>MRAENEVERESTQRFLKRKGRWLAKGFLLTPCELNKPPVHFYSCWSVILGNSGGSSGLPARKQKNAKVGDSGELGQLQWITGKKTEERQGK</sequence>
<reference evidence="1" key="1">
    <citation type="journal article" date="2022" name="bioRxiv">
        <title>Sequencing and chromosome-scale assembly of the giantPleurodeles waltlgenome.</title>
        <authorList>
            <person name="Brown T."/>
            <person name="Elewa A."/>
            <person name="Iarovenko S."/>
            <person name="Subramanian E."/>
            <person name="Araus A.J."/>
            <person name="Petzold A."/>
            <person name="Susuki M."/>
            <person name="Suzuki K.-i.T."/>
            <person name="Hayashi T."/>
            <person name="Toyoda A."/>
            <person name="Oliveira C."/>
            <person name="Osipova E."/>
            <person name="Leigh N.D."/>
            <person name="Simon A."/>
            <person name="Yun M.H."/>
        </authorList>
    </citation>
    <scope>NUCLEOTIDE SEQUENCE</scope>
    <source>
        <strain evidence="1">20211129_DDA</strain>
        <tissue evidence="1">Liver</tissue>
    </source>
</reference>